<evidence type="ECO:0000313" key="3">
    <source>
        <dbReference type="Proteomes" id="UP001548590"/>
    </source>
</evidence>
<comment type="caution">
    <text evidence="2">The sequence shown here is derived from an EMBL/GenBank/DDBJ whole genome shotgun (WGS) entry which is preliminary data.</text>
</comment>
<name>A0ABV2CTJ6_9RHOO</name>
<keyword evidence="3" id="KW-1185">Reference proteome</keyword>
<sequence>MTRQTVTETRQRKFLRHPTEIPIRIHCEETSRRTVRNLSNISAGGLACRSDEAMPIGCEVMIEIPVSTPPFQTRGAVCWCRALTKGFELGIRFTSQEEVFALRMVEQLCQIERYRKHVKEHQGREIDSAEAAIEWINIYAERFPTFAA</sequence>
<dbReference type="Gene3D" id="2.40.10.220">
    <property type="entry name" value="predicted glycosyltransferase like domains"/>
    <property type="match status" value="1"/>
</dbReference>
<reference evidence="2 3" key="1">
    <citation type="submission" date="2024-07" db="EMBL/GenBank/DDBJ databases">
        <title>Uliginosibacterium paludis KCTC:42655.</title>
        <authorList>
            <person name="Kim M.K."/>
        </authorList>
    </citation>
    <scope>NUCLEOTIDE SEQUENCE [LARGE SCALE GENOMIC DNA]</scope>
    <source>
        <strain evidence="2 3">KCTC 42655</strain>
    </source>
</reference>
<accession>A0ABV2CTJ6</accession>
<dbReference type="SUPFAM" id="SSF141371">
    <property type="entry name" value="PilZ domain-like"/>
    <property type="match status" value="1"/>
</dbReference>
<dbReference type="Proteomes" id="UP001548590">
    <property type="component" value="Unassembled WGS sequence"/>
</dbReference>
<proteinExistence type="predicted"/>
<feature type="domain" description="PilZ" evidence="1">
    <location>
        <begin position="11"/>
        <end position="98"/>
    </location>
</feature>
<dbReference type="RefSeq" id="WP_345929701.1">
    <property type="nucleotide sequence ID" value="NZ_JBDIVF010000011.1"/>
</dbReference>
<dbReference type="InterPro" id="IPR009875">
    <property type="entry name" value="PilZ_domain"/>
</dbReference>
<evidence type="ECO:0000259" key="1">
    <source>
        <dbReference type="Pfam" id="PF07238"/>
    </source>
</evidence>
<protein>
    <submittedName>
        <fullName evidence="2">PilZ domain-containing protein</fullName>
    </submittedName>
</protein>
<organism evidence="2 3">
    <name type="scientific">Uliginosibacterium paludis</name>
    <dbReference type="NCBI Taxonomy" id="1615952"/>
    <lineage>
        <taxon>Bacteria</taxon>
        <taxon>Pseudomonadati</taxon>
        <taxon>Pseudomonadota</taxon>
        <taxon>Betaproteobacteria</taxon>
        <taxon>Rhodocyclales</taxon>
        <taxon>Zoogloeaceae</taxon>
        <taxon>Uliginosibacterium</taxon>
    </lineage>
</organism>
<gene>
    <name evidence="2" type="ORF">ABVT11_15370</name>
</gene>
<dbReference type="Pfam" id="PF07238">
    <property type="entry name" value="PilZ"/>
    <property type="match status" value="1"/>
</dbReference>
<dbReference type="EMBL" id="JBEWLZ010000010">
    <property type="protein sequence ID" value="MET1491218.1"/>
    <property type="molecule type" value="Genomic_DNA"/>
</dbReference>
<evidence type="ECO:0000313" key="2">
    <source>
        <dbReference type="EMBL" id="MET1491218.1"/>
    </source>
</evidence>